<proteinExistence type="predicted"/>
<sequence length="103" mass="11681">MLVVNMMDMLVGMKMVMLMLVVLMILMNIMMMLSMIFLFMVLVIVAALDILRAAGNGHTDGSRDCAKRNEREGQSHGKDFRNNKVIQRMCNKNLKKNDATDLS</sequence>
<feature type="compositionally biased region" description="Basic and acidic residues" evidence="1">
    <location>
        <begin position="60"/>
        <end position="82"/>
    </location>
</feature>
<accession>A0A090MEM7</accession>
<evidence type="ECO:0000313" key="2">
    <source>
        <dbReference type="EMBL" id="CEG05598.1"/>
    </source>
</evidence>
<name>A0A090MEM7_9HYPO</name>
<dbReference type="EMBL" id="CBMI010004600">
    <property type="protein sequence ID" value="CEG05598.1"/>
    <property type="molecule type" value="Genomic_DNA"/>
</dbReference>
<dbReference type="AlphaFoldDB" id="A0A090MEM7"/>
<feature type="region of interest" description="Disordered" evidence="1">
    <location>
        <begin position="55"/>
        <end position="82"/>
    </location>
</feature>
<dbReference type="EMBL" id="HG321044">
    <property type="protein sequence ID" value="CEG05980.1"/>
    <property type="molecule type" value="Genomic_DNA"/>
</dbReference>
<protein>
    <submittedName>
        <fullName evidence="2">WGS project CBMI000000000 data, contig CS3069_c004604</fullName>
    </submittedName>
</protein>
<evidence type="ECO:0000256" key="1">
    <source>
        <dbReference type="SAM" id="MobiDB-lite"/>
    </source>
</evidence>
<organism evidence="2">
    <name type="scientific">Fusarium clavum</name>
    <dbReference type="NCBI Taxonomy" id="2594811"/>
    <lineage>
        <taxon>Eukaryota</taxon>
        <taxon>Fungi</taxon>
        <taxon>Dikarya</taxon>
        <taxon>Ascomycota</taxon>
        <taxon>Pezizomycotina</taxon>
        <taxon>Sordariomycetes</taxon>
        <taxon>Hypocreomycetidae</taxon>
        <taxon>Hypocreales</taxon>
        <taxon>Nectriaceae</taxon>
        <taxon>Fusarium</taxon>
        <taxon>Fusarium incarnatum-equiseti species complex</taxon>
    </lineage>
</organism>
<gene>
    <name evidence="2" type="ORF">BN850_0124900</name>
</gene>
<reference evidence="2" key="1">
    <citation type="submission" date="2013-05" db="EMBL/GenBank/DDBJ databases">
        <title>Draft genome sequences of six wheat associated Fusarium spp. isolates.</title>
        <authorList>
            <person name="Moolhuijzen P.M."/>
            <person name="Manners J.M."/>
            <person name="Wilcox S."/>
            <person name="Bellgard M.I."/>
            <person name="Gardiner D.M."/>
        </authorList>
    </citation>
    <scope>NUCLEOTIDE SEQUENCE</scope>
    <source>
        <strain evidence="2">CS3069</strain>
    </source>
</reference>